<dbReference type="PROSITE" id="PS50234">
    <property type="entry name" value="VWFA"/>
    <property type="match status" value="1"/>
</dbReference>
<dbReference type="Pfam" id="PF06668">
    <property type="entry name" value="ITI_HC_C"/>
    <property type="match status" value="1"/>
</dbReference>
<dbReference type="SUPFAM" id="SSF53300">
    <property type="entry name" value="vWA-like"/>
    <property type="match status" value="1"/>
</dbReference>
<dbReference type="InterPro" id="IPR036465">
    <property type="entry name" value="vWFA_dom_sf"/>
</dbReference>
<evidence type="ECO:0000259" key="4">
    <source>
        <dbReference type="PROSITE" id="PS50234"/>
    </source>
</evidence>
<dbReference type="PANTHER" id="PTHR10338:SF115">
    <property type="entry name" value="INTER-ALPHA-TRYPSIN INHIBITOR HEAVY CHAIN H3"/>
    <property type="match status" value="1"/>
</dbReference>
<dbReference type="OrthoDB" id="299997at2759"/>
<evidence type="ECO:0000256" key="1">
    <source>
        <dbReference type="ARBA" id="ARBA00022974"/>
    </source>
</evidence>
<dbReference type="PANTHER" id="PTHR10338">
    <property type="entry name" value="INTER-ALPHA-TRYPSIN INHIBITOR HEAVY CHAIN FAMILY MEMBER"/>
    <property type="match status" value="1"/>
</dbReference>
<gene>
    <name evidence="6" type="primary">LOC106552675</name>
</gene>
<feature type="domain" description="VWFA" evidence="4">
    <location>
        <begin position="1"/>
        <end position="101"/>
    </location>
</feature>
<evidence type="ECO:0000256" key="3">
    <source>
        <dbReference type="ARBA" id="ARBA00039924"/>
    </source>
</evidence>
<protein>
    <recommendedName>
        <fullName evidence="3">Inter-alpha-trypsin inhibitor heavy chain H3</fullName>
    </recommendedName>
</protein>
<keyword evidence="1" id="KW-0325">Glycoprotein</keyword>
<dbReference type="InterPro" id="IPR002035">
    <property type="entry name" value="VWF_A"/>
</dbReference>
<keyword evidence="5" id="KW-1185">Reference proteome</keyword>
<accession>A0A6I9YQP0</accession>
<dbReference type="KEGG" id="tsr:106552675"/>
<organism evidence="5 6">
    <name type="scientific">Thamnophis sirtalis</name>
    <dbReference type="NCBI Taxonomy" id="35019"/>
    <lineage>
        <taxon>Eukaryota</taxon>
        <taxon>Metazoa</taxon>
        <taxon>Chordata</taxon>
        <taxon>Craniata</taxon>
        <taxon>Vertebrata</taxon>
        <taxon>Euteleostomi</taxon>
        <taxon>Lepidosauria</taxon>
        <taxon>Squamata</taxon>
        <taxon>Bifurcata</taxon>
        <taxon>Unidentata</taxon>
        <taxon>Episquamata</taxon>
        <taxon>Toxicofera</taxon>
        <taxon>Serpentes</taxon>
        <taxon>Colubroidea</taxon>
        <taxon>Colubridae</taxon>
        <taxon>Natricinae</taxon>
        <taxon>Thamnophis</taxon>
    </lineage>
</organism>
<evidence type="ECO:0000313" key="6">
    <source>
        <dbReference type="RefSeq" id="XP_013926481.1"/>
    </source>
</evidence>
<dbReference type="GO" id="GO:0004867">
    <property type="term" value="F:serine-type endopeptidase inhibitor activity"/>
    <property type="evidence" value="ECO:0007669"/>
    <property type="project" value="InterPro"/>
</dbReference>
<dbReference type="GO" id="GO:0030212">
    <property type="term" value="P:hyaluronan metabolic process"/>
    <property type="evidence" value="ECO:0007669"/>
    <property type="project" value="InterPro"/>
</dbReference>
<keyword evidence="1" id="KW-0654">Proteoglycan</keyword>
<proteinExistence type="predicted"/>
<name>A0A6I9YQP0_9SAUR</name>
<dbReference type="Pfam" id="PF00092">
    <property type="entry name" value="VWA"/>
    <property type="match status" value="1"/>
</dbReference>
<dbReference type="InterPro" id="IPR010600">
    <property type="entry name" value="ITI_HC_C"/>
</dbReference>
<dbReference type="Gene3D" id="3.40.50.410">
    <property type="entry name" value="von Willebrand factor, type A domain"/>
    <property type="match status" value="1"/>
</dbReference>
<dbReference type="RefSeq" id="XP_013926481.1">
    <property type="nucleotide sequence ID" value="XM_014071006.1"/>
</dbReference>
<dbReference type="GeneID" id="106552675"/>
<dbReference type="InterPro" id="IPR050934">
    <property type="entry name" value="ITIH"/>
</dbReference>
<comment type="function">
    <text evidence="2">May act as a carrier of hyaluronan in serum or as a binding protein between hyaluronan and other matrix protein, including those on cell surfaces in tissues to regulate the localization, synthesis and degradation of hyaluronan which are essential to cells undergoing biological processes.</text>
</comment>
<evidence type="ECO:0000256" key="2">
    <source>
        <dbReference type="ARBA" id="ARBA00037051"/>
    </source>
</evidence>
<dbReference type="Proteomes" id="UP000504617">
    <property type="component" value="Unplaced"/>
</dbReference>
<evidence type="ECO:0000313" key="5">
    <source>
        <dbReference type="Proteomes" id="UP000504617"/>
    </source>
</evidence>
<reference evidence="6" key="1">
    <citation type="submission" date="2025-08" db="UniProtKB">
        <authorList>
            <consortium name="RefSeq"/>
        </authorList>
    </citation>
    <scope>IDENTIFICATION</scope>
</reference>
<dbReference type="AlphaFoldDB" id="A0A6I9YQP0"/>
<sequence length="526" mass="59321">MAGIEQLNEAHKNGYLPERSASLIIMLTDGRPTKGELNTDTILQNVRNAIQGKYPLYNLGFGYDLDYGSLEKMASENNGLARRIYEDSDSALQLQGFYDEVANPLLTEVELHYPENAISDLTQNHFKHYYDGSEIVVAGRIIDDDLNSITADVNAHGAEDDLTFSEESDINRTAKAFEDQQYIFGHYIEKLWAYLTIQQLLEKRNSAKGDEKTNLTAKALEMSLKYKFVTPLTSMVVTKPEDNIDTAAIADKPLEAEATRQLVPASSYPSYSSSTPSHRYTSVDGDPHFIIDIPEKDDHLCFNIYEDPGKILNLISDPSTGITVNGQLIGYKQSRNDVQPQNSYIGRLGILNEELNLKLEVTPERIILHNGTKQMTFTWLDEVTLLYPTLTLKIIRKKSVEVSMGEGATFVIILHQTWRRNPKHGDFLGFYALDSHRLSEQTHGLLGQFFHPINFTILEVHPGSTPEKPDATMIVKNNQLTVTRGWQKDYTEDSKHGTDVPCWFIHNNAEGLIDGTYTDYIVSSLF</sequence>